<proteinExistence type="predicted"/>
<dbReference type="InterPro" id="IPR036869">
    <property type="entry name" value="J_dom_sf"/>
</dbReference>
<protein>
    <recommendedName>
        <fullName evidence="1">J domain-containing protein</fullName>
    </recommendedName>
</protein>
<dbReference type="Pfam" id="PF00226">
    <property type="entry name" value="DnaJ"/>
    <property type="match status" value="1"/>
</dbReference>
<dbReference type="SUPFAM" id="SSF46565">
    <property type="entry name" value="Chaperone J-domain"/>
    <property type="match status" value="1"/>
</dbReference>
<sequence>MNKLDPFDVLGVSHDASMKNIKKAYKHMLYQTHPDKMGNAKYFMMVHEAYNAIQEFHKERIKYSNMPKTKANYNQTIENVAQPTRLDNFTPEKFNKYFDNHRIDMHNPYNHGYQEFMVDRKNYAEDIEQAKKSKVHIPTQQVILYKEPEYLNSSETVSNCFHLGSQKVSDYSGGGGTDIMHAFAHRSGELIDTGKQYNNLDHIMSERSTQNLQLTDEDQKIMKKREKKLAKLENMRLQNMNHHDSQISKQYINLHQMLQ</sequence>
<evidence type="ECO:0000259" key="1">
    <source>
        <dbReference type="PROSITE" id="PS50076"/>
    </source>
</evidence>
<name>A0A6C0F5I5_9ZZZZ</name>
<dbReference type="CDD" id="cd06257">
    <property type="entry name" value="DnaJ"/>
    <property type="match status" value="1"/>
</dbReference>
<feature type="domain" description="J" evidence="1">
    <location>
        <begin position="5"/>
        <end position="67"/>
    </location>
</feature>
<dbReference type="InterPro" id="IPR001623">
    <property type="entry name" value="DnaJ_domain"/>
</dbReference>
<dbReference type="AlphaFoldDB" id="A0A6C0F5I5"/>
<dbReference type="PRINTS" id="PR00625">
    <property type="entry name" value="JDOMAIN"/>
</dbReference>
<dbReference type="EMBL" id="MN738789">
    <property type="protein sequence ID" value="QHT37077.1"/>
    <property type="molecule type" value="Genomic_DNA"/>
</dbReference>
<dbReference type="Gene3D" id="1.10.287.110">
    <property type="entry name" value="DnaJ domain"/>
    <property type="match status" value="1"/>
</dbReference>
<organism evidence="2">
    <name type="scientific">viral metagenome</name>
    <dbReference type="NCBI Taxonomy" id="1070528"/>
    <lineage>
        <taxon>unclassified sequences</taxon>
        <taxon>metagenomes</taxon>
        <taxon>organismal metagenomes</taxon>
    </lineage>
</organism>
<reference evidence="2" key="1">
    <citation type="journal article" date="2020" name="Nature">
        <title>Giant virus diversity and host interactions through global metagenomics.</title>
        <authorList>
            <person name="Schulz F."/>
            <person name="Roux S."/>
            <person name="Paez-Espino D."/>
            <person name="Jungbluth S."/>
            <person name="Walsh D.A."/>
            <person name="Denef V.J."/>
            <person name="McMahon K.D."/>
            <person name="Konstantinidis K.T."/>
            <person name="Eloe-Fadrosh E.A."/>
            <person name="Kyrpides N.C."/>
            <person name="Woyke T."/>
        </authorList>
    </citation>
    <scope>NUCLEOTIDE SEQUENCE</scope>
    <source>
        <strain evidence="2">GVMAG-S-ERX555967-131</strain>
    </source>
</reference>
<dbReference type="SMART" id="SM00271">
    <property type="entry name" value="DnaJ"/>
    <property type="match status" value="1"/>
</dbReference>
<accession>A0A6C0F5I5</accession>
<evidence type="ECO:0000313" key="2">
    <source>
        <dbReference type="EMBL" id="QHT37077.1"/>
    </source>
</evidence>
<dbReference type="PROSITE" id="PS50076">
    <property type="entry name" value="DNAJ_2"/>
    <property type="match status" value="1"/>
</dbReference>